<comment type="caution">
    <text evidence="4">The sequence shown here is derived from an EMBL/GenBank/DDBJ whole genome shotgun (WGS) entry which is preliminary data.</text>
</comment>
<evidence type="ECO:0000256" key="1">
    <source>
        <dbReference type="ARBA" id="ARBA00009013"/>
    </source>
</evidence>
<dbReference type="InterPro" id="IPR002645">
    <property type="entry name" value="STAS_dom"/>
</dbReference>
<proteinExistence type="inferred from homology"/>
<dbReference type="PANTHER" id="PTHR33495:SF2">
    <property type="entry name" value="ANTI-SIGMA FACTOR ANTAGONIST TM_1081-RELATED"/>
    <property type="match status" value="1"/>
</dbReference>
<dbReference type="PANTHER" id="PTHR33495">
    <property type="entry name" value="ANTI-SIGMA FACTOR ANTAGONIST TM_1081-RELATED-RELATED"/>
    <property type="match status" value="1"/>
</dbReference>
<evidence type="ECO:0000313" key="5">
    <source>
        <dbReference type="Proteomes" id="UP001500893"/>
    </source>
</evidence>
<dbReference type="InterPro" id="IPR036513">
    <property type="entry name" value="STAS_dom_sf"/>
</dbReference>
<dbReference type="PROSITE" id="PS50801">
    <property type="entry name" value="STAS"/>
    <property type="match status" value="1"/>
</dbReference>
<gene>
    <name evidence="4" type="ORF">GCM10010521_55800</name>
</gene>
<dbReference type="Gene3D" id="3.30.750.24">
    <property type="entry name" value="STAS domain"/>
    <property type="match status" value="1"/>
</dbReference>
<dbReference type="CDD" id="cd07043">
    <property type="entry name" value="STAS_anti-anti-sigma_factors"/>
    <property type="match status" value="1"/>
</dbReference>
<dbReference type="Proteomes" id="UP001500893">
    <property type="component" value="Unassembled WGS sequence"/>
</dbReference>
<dbReference type="NCBIfam" id="TIGR00377">
    <property type="entry name" value="ant_ant_sig"/>
    <property type="match status" value="1"/>
</dbReference>
<dbReference type="RefSeq" id="WP_345056930.1">
    <property type="nucleotide sequence ID" value="NZ_BAAAVM010000101.1"/>
</dbReference>
<organism evidence="4 5">
    <name type="scientific">Streptomyces rameus</name>
    <dbReference type="NCBI Taxonomy" id="68261"/>
    <lineage>
        <taxon>Bacteria</taxon>
        <taxon>Bacillati</taxon>
        <taxon>Actinomycetota</taxon>
        <taxon>Actinomycetes</taxon>
        <taxon>Kitasatosporales</taxon>
        <taxon>Streptomycetaceae</taxon>
        <taxon>Streptomyces</taxon>
    </lineage>
</organism>
<dbReference type="SUPFAM" id="SSF52091">
    <property type="entry name" value="SpoIIaa-like"/>
    <property type="match status" value="1"/>
</dbReference>
<evidence type="ECO:0000259" key="3">
    <source>
        <dbReference type="PROSITE" id="PS50801"/>
    </source>
</evidence>
<evidence type="ECO:0000256" key="2">
    <source>
        <dbReference type="RuleBase" id="RU003749"/>
    </source>
</evidence>
<sequence length="131" mass="13758">MTHELTAHTRTTPAGPVFELAGELDHHSAPRIRALLPALVLRPGQQLVVDLDGLTFCDSSGITVLIAARNHALAADATVVLAAVPEKVSRLFRIVGLEQVFTTHPTAQAAEAAWTLRATTAGGHARNSAGL</sequence>
<protein>
    <recommendedName>
        <fullName evidence="2">Anti-sigma factor antagonist</fullName>
    </recommendedName>
</protein>
<dbReference type="InterPro" id="IPR003658">
    <property type="entry name" value="Anti-sigma_ant"/>
</dbReference>
<feature type="domain" description="STAS" evidence="3">
    <location>
        <begin position="5"/>
        <end position="114"/>
    </location>
</feature>
<dbReference type="Pfam" id="PF13466">
    <property type="entry name" value="STAS_2"/>
    <property type="match status" value="1"/>
</dbReference>
<name>A0ABN3UYB4_9ACTN</name>
<reference evidence="4 5" key="1">
    <citation type="journal article" date="2019" name="Int. J. Syst. Evol. Microbiol.">
        <title>The Global Catalogue of Microorganisms (GCM) 10K type strain sequencing project: providing services to taxonomists for standard genome sequencing and annotation.</title>
        <authorList>
            <consortium name="The Broad Institute Genomics Platform"/>
            <consortium name="The Broad Institute Genome Sequencing Center for Infectious Disease"/>
            <person name="Wu L."/>
            <person name="Ma J."/>
        </authorList>
    </citation>
    <scope>NUCLEOTIDE SEQUENCE [LARGE SCALE GENOMIC DNA]</scope>
    <source>
        <strain evidence="4 5">JCM 11574</strain>
    </source>
</reference>
<dbReference type="InterPro" id="IPR058548">
    <property type="entry name" value="MlaB-like_STAS"/>
</dbReference>
<accession>A0ABN3UYB4</accession>
<dbReference type="EMBL" id="BAAAVM010000101">
    <property type="protein sequence ID" value="GAA2771063.1"/>
    <property type="molecule type" value="Genomic_DNA"/>
</dbReference>
<comment type="similarity">
    <text evidence="1 2">Belongs to the anti-sigma-factor antagonist family.</text>
</comment>
<keyword evidence="5" id="KW-1185">Reference proteome</keyword>
<evidence type="ECO:0000313" key="4">
    <source>
        <dbReference type="EMBL" id="GAA2771063.1"/>
    </source>
</evidence>